<name>A0AAV2T1Z0_CALDB</name>
<dbReference type="AlphaFoldDB" id="A0AAV2T1Z0"/>
<proteinExistence type="predicted"/>
<evidence type="ECO:0000313" key="1">
    <source>
        <dbReference type="EMBL" id="CAL5131225.1"/>
    </source>
</evidence>
<reference evidence="1" key="1">
    <citation type="submission" date="2024-06" db="EMBL/GenBank/DDBJ databases">
        <authorList>
            <person name="Liu X."/>
            <person name="Lenzi L."/>
            <person name="Haldenby T S."/>
            <person name="Uol C."/>
        </authorList>
    </citation>
    <scope>NUCLEOTIDE SEQUENCE</scope>
</reference>
<dbReference type="Proteomes" id="UP001497525">
    <property type="component" value="Unassembled WGS sequence"/>
</dbReference>
<protein>
    <submittedName>
        <fullName evidence="1">Uncharacterized protein</fullName>
    </submittedName>
</protein>
<evidence type="ECO:0000313" key="2">
    <source>
        <dbReference type="Proteomes" id="UP001497525"/>
    </source>
</evidence>
<accession>A0AAV2T1Z0</accession>
<sequence length="160" mass="18208">MRSMLLENRFPEENIIVLSAYRIPEVVLVTGGGFTVTTATTNPSVQIRAYEFHQKLLGSLKYKNMLIVVDHPNSGRFLKGMILPDKIYALASIHHGWVSSLEEMYSSPFTPYLVAYFRAVLSHPLSSVRASFQRDYKITPGEYGDQVIIVDEENQEKFSF</sequence>
<comment type="caution">
    <text evidence="1">The sequence shown here is derived from an EMBL/GenBank/DDBJ whole genome shotgun (WGS) entry which is preliminary data.</text>
</comment>
<dbReference type="EMBL" id="CAXLJL010000084">
    <property type="protein sequence ID" value="CAL5131225.1"/>
    <property type="molecule type" value="Genomic_DNA"/>
</dbReference>
<gene>
    <name evidence="1" type="ORF">CDAUBV1_LOCUS3396</name>
</gene>
<organism evidence="1 2">
    <name type="scientific">Calicophoron daubneyi</name>
    <name type="common">Rumen fluke</name>
    <name type="synonym">Paramphistomum daubneyi</name>
    <dbReference type="NCBI Taxonomy" id="300641"/>
    <lineage>
        <taxon>Eukaryota</taxon>
        <taxon>Metazoa</taxon>
        <taxon>Spiralia</taxon>
        <taxon>Lophotrochozoa</taxon>
        <taxon>Platyhelminthes</taxon>
        <taxon>Trematoda</taxon>
        <taxon>Digenea</taxon>
        <taxon>Plagiorchiida</taxon>
        <taxon>Pronocephalata</taxon>
        <taxon>Paramphistomoidea</taxon>
        <taxon>Paramphistomidae</taxon>
        <taxon>Calicophoron</taxon>
    </lineage>
</organism>